<feature type="region of interest" description="Disordered" evidence="5">
    <location>
        <begin position="1"/>
        <end position="20"/>
    </location>
</feature>
<comment type="subcellular location">
    <subcellularLocation>
        <location evidence="1">Membrane</location>
        <topology evidence="1">Multi-pass membrane protein</topology>
    </subcellularLocation>
</comment>
<name>A0AAV3UGS1_9EURY</name>
<dbReference type="RefSeq" id="WP_227777605.1">
    <property type="nucleotide sequence ID" value="NZ_BAABKX010000008.1"/>
</dbReference>
<keyword evidence="4 6" id="KW-0472">Membrane</keyword>
<dbReference type="GeneID" id="68616204"/>
<dbReference type="InterPro" id="IPR032808">
    <property type="entry name" value="DoxX"/>
</dbReference>
<feature type="transmembrane region" description="Helical" evidence="6">
    <location>
        <begin position="154"/>
        <end position="173"/>
    </location>
</feature>
<evidence type="ECO:0000256" key="6">
    <source>
        <dbReference type="SAM" id="Phobius"/>
    </source>
</evidence>
<dbReference type="PANTHER" id="PTHR36974">
    <property type="entry name" value="MEMBRANE PROTEIN-RELATED"/>
    <property type="match status" value="1"/>
</dbReference>
<evidence type="ECO:0000256" key="5">
    <source>
        <dbReference type="SAM" id="MobiDB-lite"/>
    </source>
</evidence>
<dbReference type="GO" id="GO:0016020">
    <property type="term" value="C:membrane"/>
    <property type="evidence" value="ECO:0007669"/>
    <property type="project" value="UniProtKB-SubCell"/>
</dbReference>
<dbReference type="Proteomes" id="UP001501729">
    <property type="component" value="Unassembled WGS sequence"/>
</dbReference>
<evidence type="ECO:0000256" key="2">
    <source>
        <dbReference type="ARBA" id="ARBA00022692"/>
    </source>
</evidence>
<comment type="caution">
    <text evidence="7">The sequence shown here is derived from an EMBL/GenBank/DDBJ whole genome shotgun (WGS) entry which is preliminary data.</text>
</comment>
<feature type="transmembrane region" description="Helical" evidence="6">
    <location>
        <begin position="27"/>
        <end position="46"/>
    </location>
</feature>
<organism evidence="7 8">
    <name type="scientific">Haladaptatus pallidirubidus</name>
    <dbReference type="NCBI Taxonomy" id="1008152"/>
    <lineage>
        <taxon>Archaea</taxon>
        <taxon>Methanobacteriati</taxon>
        <taxon>Methanobacteriota</taxon>
        <taxon>Stenosarchaea group</taxon>
        <taxon>Halobacteria</taxon>
        <taxon>Halobacteriales</taxon>
        <taxon>Haladaptataceae</taxon>
        <taxon>Haladaptatus</taxon>
    </lineage>
</organism>
<dbReference type="Pfam" id="PF07681">
    <property type="entry name" value="DoxX"/>
    <property type="match status" value="1"/>
</dbReference>
<protein>
    <recommendedName>
        <fullName evidence="9">DoxX family protein</fullName>
    </recommendedName>
</protein>
<dbReference type="EMBL" id="BAABKX010000008">
    <property type="protein sequence ID" value="GAA5050139.1"/>
    <property type="molecule type" value="Genomic_DNA"/>
</dbReference>
<sequence>MKLLRTESTIEPSSESAATGNASGNPYVVVPFLLLLVVLLVLRGLGVLGVTAVDSWPIATRLALAVMFVFTSLSHFAGTRDTLIRMVPDAVPHPGLLVTITGLAEIAGAIGLLLSGFAPAAGLGLTVLLVVMFPANVVAARKNIEINGKPATPLWFRVLIQLFFIALLLWATGWM</sequence>
<keyword evidence="8" id="KW-1185">Reference proteome</keyword>
<evidence type="ECO:0000256" key="3">
    <source>
        <dbReference type="ARBA" id="ARBA00022989"/>
    </source>
</evidence>
<feature type="transmembrane region" description="Helical" evidence="6">
    <location>
        <begin position="58"/>
        <end position="77"/>
    </location>
</feature>
<keyword evidence="2 6" id="KW-0812">Transmembrane</keyword>
<evidence type="ECO:0000256" key="1">
    <source>
        <dbReference type="ARBA" id="ARBA00004141"/>
    </source>
</evidence>
<proteinExistence type="predicted"/>
<accession>A0AAV3UGS1</accession>
<evidence type="ECO:0000256" key="4">
    <source>
        <dbReference type="ARBA" id="ARBA00023136"/>
    </source>
</evidence>
<evidence type="ECO:0000313" key="7">
    <source>
        <dbReference type="EMBL" id="GAA5050139.1"/>
    </source>
</evidence>
<reference evidence="7 8" key="1">
    <citation type="journal article" date="2019" name="Int. J. Syst. Evol. Microbiol.">
        <title>The Global Catalogue of Microorganisms (GCM) 10K type strain sequencing project: providing services to taxonomists for standard genome sequencing and annotation.</title>
        <authorList>
            <consortium name="The Broad Institute Genomics Platform"/>
            <consortium name="The Broad Institute Genome Sequencing Center for Infectious Disease"/>
            <person name="Wu L."/>
            <person name="Ma J."/>
        </authorList>
    </citation>
    <scope>NUCLEOTIDE SEQUENCE [LARGE SCALE GENOMIC DNA]</scope>
    <source>
        <strain evidence="7 8">JCM 17504</strain>
    </source>
</reference>
<dbReference type="PANTHER" id="PTHR36974:SF1">
    <property type="entry name" value="DOXX FAMILY MEMBRANE PROTEIN"/>
    <property type="match status" value="1"/>
</dbReference>
<evidence type="ECO:0000313" key="8">
    <source>
        <dbReference type="Proteomes" id="UP001501729"/>
    </source>
</evidence>
<evidence type="ECO:0008006" key="9">
    <source>
        <dbReference type="Google" id="ProtNLM"/>
    </source>
</evidence>
<keyword evidence="3 6" id="KW-1133">Transmembrane helix</keyword>
<feature type="transmembrane region" description="Helical" evidence="6">
    <location>
        <begin position="106"/>
        <end position="133"/>
    </location>
</feature>
<dbReference type="AlphaFoldDB" id="A0AAV3UGS1"/>
<gene>
    <name evidence="7" type="ORF">GCM10025751_23800</name>
</gene>